<evidence type="ECO:0000313" key="2">
    <source>
        <dbReference type="EMBL" id="EOB02101.1"/>
    </source>
</evidence>
<dbReference type="AlphaFoldDB" id="R0JX06"/>
<evidence type="ECO:0000313" key="3">
    <source>
        <dbReference type="Proteomes" id="UP000296049"/>
    </source>
</evidence>
<name>R0JX06_ANAPL</name>
<proteinExistence type="predicted"/>
<keyword evidence="3" id="KW-1185">Reference proteome</keyword>
<reference evidence="3" key="1">
    <citation type="journal article" date="2013" name="Nat. Genet.">
        <title>The duck genome and transcriptome provide insight into an avian influenza virus reservoir species.</title>
        <authorList>
            <person name="Huang Y."/>
            <person name="Li Y."/>
            <person name="Burt D.W."/>
            <person name="Chen H."/>
            <person name="Zhang Y."/>
            <person name="Qian W."/>
            <person name="Kim H."/>
            <person name="Gan S."/>
            <person name="Zhao Y."/>
            <person name="Li J."/>
            <person name="Yi K."/>
            <person name="Feng H."/>
            <person name="Zhu P."/>
            <person name="Li B."/>
            <person name="Liu Q."/>
            <person name="Fairley S."/>
            <person name="Magor K.E."/>
            <person name="Du Z."/>
            <person name="Hu X."/>
            <person name="Goodman L."/>
            <person name="Tafer H."/>
            <person name="Vignal A."/>
            <person name="Lee T."/>
            <person name="Kim K.W."/>
            <person name="Sheng Z."/>
            <person name="An Y."/>
            <person name="Searle S."/>
            <person name="Herrero J."/>
            <person name="Groenen M.A."/>
            <person name="Crooijmans R.P."/>
            <person name="Faraut T."/>
            <person name="Cai Q."/>
            <person name="Webster R.G."/>
            <person name="Aldridge J.R."/>
            <person name="Warren W.C."/>
            <person name="Bartschat S."/>
            <person name="Kehr S."/>
            <person name="Marz M."/>
            <person name="Stadler P.F."/>
            <person name="Smith J."/>
            <person name="Kraus R.H."/>
            <person name="Zhao Y."/>
            <person name="Ren L."/>
            <person name="Fei J."/>
            <person name="Morisson M."/>
            <person name="Kaiser P."/>
            <person name="Griffin D.K."/>
            <person name="Rao M."/>
            <person name="Pitel F."/>
            <person name="Wang J."/>
            <person name="Li N."/>
        </authorList>
    </citation>
    <scope>NUCLEOTIDE SEQUENCE [LARGE SCALE GENOMIC DNA]</scope>
</reference>
<gene>
    <name evidence="2" type="ORF">Anapl_16294</name>
</gene>
<accession>R0JX06</accession>
<protein>
    <submittedName>
        <fullName evidence="2">Uncharacterized protein</fullName>
    </submittedName>
</protein>
<organism evidence="2 3">
    <name type="scientific">Anas platyrhynchos</name>
    <name type="common">Mallard</name>
    <name type="synonym">Anas boschas</name>
    <dbReference type="NCBI Taxonomy" id="8839"/>
    <lineage>
        <taxon>Eukaryota</taxon>
        <taxon>Metazoa</taxon>
        <taxon>Chordata</taxon>
        <taxon>Craniata</taxon>
        <taxon>Vertebrata</taxon>
        <taxon>Euteleostomi</taxon>
        <taxon>Archelosauria</taxon>
        <taxon>Archosauria</taxon>
        <taxon>Dinosauria</taxon>
        <taxon>Saurischia</taxon>
        <taxon>Theropoda</taxon>
        <taxon>Coelurosauria</taxon>
        <taxon>Aves</taxon>
        <taxon>Neognathae</taxon>
        <taxon>Galloanserae</taxon>
        <taxon>Anseriformes</taxon>
        <taxon>Anatidae</taxon>
        <taxon>Anatinae</taxon>
        <taxon>Anas</taxon>
    </lineage>
</organism>
<feature type="region of interest" description="Disordered" evidence="1">
    <location>
        <begin position="363"/>
        <end position="389"/>
    </location>
</feature>
<dbReference type="Proteomes" id="UP000296049">
    <property type="component" value="Unassembled WGS sequence"/>
</dbReference>
<evidence type="ECO:0000256" key="1">
    <source>
        <dbReference type="SAM" id="MobiDB-lite"/>
    </source>
</evidence>
<sequence>MVSLVPSLCMETGCGTNLTRTGGESLTAKEKGANRRQHRFPLQQQLLFMVVSGSLKLQGLSSVHWGLFQVRGKGWERSGRGNPSGLIREQSVNPVGAACRGHGTSPGSCTCLHHASSRLTWWPMRSRAVPGTDLDIPTTASAYATFTPPGYCRHHVHAVPILVLSELCDLFLAAVEALGAAQGEQLLAANAQVKALQEKDADGHEQKAPCKRSEGKLGLIVREEVVVPAAVSLVENEPDHPRSHMWRTGVLSVGNAVSSSKPWFLRACSPVHTQQSLIEAKKNLFRCHRKDAAAASQRIWKFQIFVEGMEGGADLWQLLLVEEQLIKEQQHHGVYRPTVVNTGLDANSSGLADQRGAVESDESSSMGAACCRTGPQSHSAMPPTSPAEMEGTCGLPDFIRLPYQNTARESCELQTARAMFPVSWLASDGSVITLSSIVLNLRRVEAPACRALVMSGRNSGNSTGSVLGLQRLIYAAMLTASYVHGLAKHPSRHGMRVGEISARASLVLSSPLITLGETPSFQKHRGALWRRYVSTNGCWGRSVLRGRCMLLSAAATVTSSRGAAATWVENVLCLVEGFSHRGSRTSRTPLRAD</sequence>
<dbReference type="EMBL" id="KB742996">
    <property type="protein sequence ID" value="EOB02101.1"/>
    <property type="molecule type" value="Genomic_DNA"/>
</dbReference>